<evidence type="ECO:0000256" key="1">
    <source>
        <dbReference type="ARBA" id="ARBA00004370"/>
    </source>
</evidence>
<dbReference type="AlphaFoldDB" id="A0A4R3MTZ2"/>
<evidence type="ECO:0000259" key="4">
    <source>
        <dbReference type="Pfam" id="PF01103"/>
    </source>
</evidence>
<evidence type="ECO:0000256" key="3">
    <source>
        <dbReference type="ARBA" id="ARBA00023136"/>
    </source>
</evidence>
<keyword evidence="7" id="KW-1185">Reference proteome</keyword>
<name>A0A4R3MTZ2_9GAMM</name>
<dbReference type="PANTHER" id="PTHR12815">
    <property type="entry name" value="SORTING AND ASSEMBLY MACHINERY SAMM50 PROTEIN FAMILY MEMBER"/>
    <property type="match status" value="1"/>
</dbReference>
<reference evidence="6 7" key="1">
    <citation type="submission" date="2019-03" db="EMBL/GenBank/DDBJ databases">
        <title>Genomic Encyclopedia of Type Strains, Phase IV (KMG-IV): sequencing the most valuable type-strain genomes for metagenomic binning, comparative biology and taxonomic classification.</title>
        <authorList>
            <person name="Goeker M."/>
        </authorList>
    </citation>
    <scope>NUCLEOTIDE SEQUENCE [LARGE SCALE GENOMIC DNA]</scope>
    <source>
        <strain evidence="6 7">DSM 13587</strain>
    </source>
</reference>
<protein>
    <submittedName>
        <fullName evidence="6">Autotransporter secretion outer membrane protein TamA</fullName>
    </submittedName>
</protein>
<evidence type="ECO:0000259" key="5">
    <source>
        <dbReference type="Pfam" id="PF07244"/>
    </source>
</evidence>
<sequence length="645" mass="68070">MNRKMANPNPSRRWMRFLSICAGLTGVTAVLAADPMPYSLTLAPTGNARIDQAVTDSSQLAGLREEAPVGPFALIARAEADAARFDDVLRSFGYYDASIQVRIAGLATRDPTLLPMLENLPSAPPVAVSVQIDPGPLYQLGVVRLDGPVPEAARAAFHLKPGEPARAADVLAAGAAVLRALREEGFALATLPPPDAVVDHDTRTMDVVYLADPGPRLSLGTVSVHGLDRLREDYVLRRLGLTPGEPYSPSRLEAARQDLLAGGVLAWARLTPDTKPDAQDQLPLTLEVAERPPRVLRFAGAYSTDEGASLSTSWIHRNLFGRAEQLTVKGEIGHLIESAPEDLSYLANVSLRIPDLWLRNLDLRLDLGGVKESLDAYDREAVTAGAALERRFSAGLSASAGLAFQRSRIVQDGTARNYQLLSLPLTLTYDTTDNPLDPHRGLRLGSQVTPTQVLEGDGSGFLVARVAGSTYLDLTQGLTGNLFAGLTRAGAADSDAQEADSGSQSGRSILAGRFALGSIVGAGPEAVPPDWRFYSGGGGSVRGYPFQSIGPETASGSPAGGDGLLEMALEWRQRFGANWGAVAFSDAGMVSENGIPGTGALAVGVGLGVRYYTPIGPVRVDVATPLNPDDGDSPVQLYIGIGQAF</sequence>
<dbReference type="Proteomes" id="UP000295717">
    <property type="component" value="Unassembled WGS sequence"/>
</dbReference>
<dbReference type="GO" id="GO:0019867">
    <property type="term" value="C:outer membrane"/>
    <property type="evidence" value="ECO:0007669"/>
    <property type="project" value="InterPro"/>
</dbReference>
<feature type="domain" description="POTRA" evidence="5">
    <location>
        <begin position="221"/>
        <end position="291"/>
    </location>
</feature>
<proteinExistence type="predicted"/>
<gene>
    <name evidence="6" type="ORF">EDC35_107122</name>
</gene>
<dbReference type="InterPro" id="IPR039910">
    <property type="entry name" value="D15-like"/>
</dbReference>
<keyword evidence="2" id="KW-1134">Transmembrane beta strand</keyword>
<dbReference type="Pfam" id="PF01103">
    <property type="entry name" value="Omp85"/>
    <property type="match status" value="1"/>
</dbReference>
<dbReference type="EMBL" id="SMAO01000007">
    <property type="protein sequence ID" value="TCT19794.1"/>
    <property type="molecule type" value="Genomic_DNA"/>
</dbReference>
<comment type="subcellular location">
    <subcellularLocation>
        <location evidence="1">Membrane</location>
    </subcellularLocation>
</comment>
<accession>A0A4R3MTZ2</accession>
<keyword evidence="2" id="KW-0812">Transmembrane</keyword>
<dbReference type="InterPro" id="IPR010827">
    <property type="entry name" value="BamA/TamA_POTRA"/>
</dbReference>
<dbReference type="Gene3D" id="3.10.20.310">
    <property type="entry name" value="membrane protein fhac"/>
    <property type="match status" value="1"/>
</dbReference>
<keyword evidence="3" id="KW-0472">Membrane</keyword>
<organism evidence="6 7">
    <name type="scientific">Thiobaca trueperi</name>
    <dbReference type="NCBI Taxonomy" id="127458"/>
    <lineage>
        <taxon>Bacteria</taxon>
        <taxon>Pseudomonadati</taxon>
        <taxon>Pseudomonadota</taxon>
        <taxon>Gammaproteobacteria</taxon>
        <taxon>Chromatiales</taxon>
        <taxon>Chromatiaceae</taxon>
        <taxon>Thiobaca</taxon>
    </lineage>
</organism>
<comment type="caution">
    <text evidence="6">The sequence shown here is derived from an EMBL/GenBank/DDBJ whole genome shotgun (WGS) entry which is preliminary data.</text>
</comment>
<dbReference type="Pfam" id="PF07244">
    <property type="entry name" value="POTRA"/>
    <property type="match status" value="1"/>
</dbReference>
<feature type="domain" description="Bacterial surface antigen (D15)" evidence="4">
    <location>
        <begin position="318"/>
        <end position="645"/>
    </location>
</feature>
<evidence type="ECO:0000313" key="7">
    <source>
        <dbReference type="Proteomes" id="UP000295717"/>
    </source>
</evidence>
<evidence type="ECO:0000313" key="6">
    <source>
        <dbReference type="EMBL" id="TCT19794.1"/>
    </source>
</evidence>
<dbReference type="InterPro" id="IPR000184">
    <property type="entry name" value="Bac_surfAg_D15"/>
</dbReference>
<evidence type="ECO:0000256" key="2">
    <source>
        <dbReference type="ARBA" id="ARBA00022452"/>
    </source>
</evidence>
<dbReference type="Gene3D" id="2.40.160.50">
    <property type="entry name" value="membrane protein fhac: a member of the omp85/tpsb transporter family"/>
    <property type="match status" value="1"/>
</dbReference>
<dbReference type="PANTHER" id="PTHR12815:SF42">
    <property type="entry name" value="BACTERIAL SURFACE ANTIGEN (D15) DOMAIN-CONTAINING PROTEIN"/>
    <property type="match status" value="1"/>
</dbReference>